<feature type="non-terminal residue" evidence="1">
    <location>
        <position position="1"/>
    </location>
</feature>
<protein>
    <recommendedName>
        <fullName evidence="3">Alkaline phosphatase</fullName>
    </recommendedName>
</protein>
<gene>
    <name evidence="1" type="ORF">PENTCL1PPCAC_1852</name>
</gene>
<feature type="non-terminal residue" evidence="1">
    <location>
        <position position="82"/>
    </location>
</feature>
<dbReference type="SUPFAM" id="SSF53649">
    <property type="entry name" value="Alkaline phosphatase-like"/>
    <property type="match status" value="1"/>
</dbReference>
<keyword evidence="2" id="KW-1185">Reference proteome</keyword>
<dbReference type="EMBL" id="BTSX01000001">
    <property type="protein sequence ID" value="GMS79677.1"/>
    <property type="molecule type" value="Genomic_DNA"/>
</dbReference>
<evidence type="ECO:0008006" key="3">
    <source>
        <dbReference type="Google" id="ProtNLM"/>
    </source>
</evidence>
<evidence type="ECO:0000313" key="1">
    <source>
        <dbReference type="EMBL" id="GMS79677.1"/>
    </source>
</evidence>
<dbReference type="AlphaFoldDB" id="A0AAV5S967"/>
<dbReference type="Pfam" id="PF01663">
    <property type="entry name" value="Phosphodiest"/>
    <property type="match status" value="1"/>
</dbReference>
<dbReference type="InterPro" id="IPR002591">
    <property type="entry name" value="Phosphodiest/P_Trfase"/>
</dbReference>
<proteinExistence type="predicted"/>
<accession>A0AAV5S967</accession>
<dbReference type="PANTHER" id="PTHR10151">
    <property type="entry name" value="ECTONUCLEOTIDE PYROPHOSPHATASE/PHOSPHODIESTERASE"/>
    <property type="match status" value="1"/>
</dbReference>
<dbReference type="GO" id="GO:0055120">
    <property type="term" value="C:striated muscle dense body"/>
    <property type="evidence" value="ECO:0007669"/>
    <property type="project" value="TreeGrafter"/>
</dbReference>
<reference evidence="1" key="1">
    <citation type="submission" date="2023-10" db="EMBL/GenBank/DDBJ databases">
        <title>Genome assembly of Pristionchus species.</title>
        <authorList>
            <person name="Yoshida K."/>
            <person name="Sommer R.J."/>
        </authorList>
    </citation>
    <scope>NUCLEOTIDE SEQUENCE</scope>
    <source>
        <strain evidence="1">RS0144</strain>
    </source>
</reference>
<dbReference type="GO" id="GO:0016529">
    <property type="term" value="C:sarcoplasmic reticulum"/>
    <property type="evidence" value="ECO:0007669"/>
    <property type="project" value="TreeGrafter"/>
</dbReference>
<dbReference type="GO" id="GO:0031674">
    <property type="term" value="C:I band"/>
    <property type="evidence" value="ECO:0007669"/>
    <property type="project" value="TreeGrafter"/>
</dbReference>
<dbReference type="Gene3D" id="3.40.720.10">
    <property type="entry name" value="Alkaline Phosphatase, subunit A"/>
    <property type="match status" value="1"/>
</dbReference>
<organism evidence="1 2">
    <name type="scientific">Pristionchus entomophagus</name>
    <dbReference type="NCBI Taxonomy" id="358040"/>
    <lineage>
        <taxon>Eukaryota</taxon>
        <taxon>Metazoa</taxon>
        <taxon>Ecdysozoa</taxon>
        <taxon>Nematoda</taxon>
        <taxon>Chromadorea</taxon>
        <taxon>Rhabditida</taxon>
        <taxon>Rhabditina</taxon>
        <taxon>Diplogasteromorpha</taxon>
        <taxon>Diplogasteroidea</taxon>
        <taxon>Neodiplogasteridae</taxon>
        <taxon>Pristionchus</taxon>
    </lineage>
</organism>
<dbReference type="InterPro" id="IPR017850">
    <property type="entry name" value="Alkaline_phosphatase_core_sf"/>
</dbReference>
<dbReference type="PANTHER" id="PTHR10151:SF114">
    <property type="entry name" value="ECTONUCLEOTIDE PYROPHOSPHATASE_PHOSPHODIESTERASE C27A7.3"/>
    <property type="match status" value="1"/>
</dbReference>
<evidence type="ECO:0000313" key="2">
    <source>
        <dbReference type="Proteomes" id="UP001432027"/>
    </source>
</evidence>
<dbReference type="Proteomes" id="UP001432027">
    <property type="component" value="Unassembled WGS sequence"/>
</dbReference>
<name>A0AAV5S967_9BILA</name>
<comment type="caution">
    <text evidence="1">The sequence shown here is derived from an EMBL/GenBank/DDBJ whole genome shotgun (WGS) entry which is preliminary data.</text>
</comment>
<sequence length="82" mass="8996">KTYPNHYTLATGLNPGAHGIVENKFTAANGADFNQTIGSFYGGEPIWNTAVKNGKTSKVYMWLGSYDAIDGVEASFHFEKYD</sequence>